<dbReference type="Gene3D" id="3.10.280.10">
    <property type="entry name" value="Mitochondrial glycoprotein"/>
    <property type="match status" value="1"/>
</dbReference>
<accession>A0A1R2BSI0</accession>
<dbReference type="PANTHER" id="PTHR10826:SF1">
    <property type="entry name" value="COMPLEMENT COMPONENT 1 Q SUBCOMPONENT-BINDING PROTEIN, MITOCHONDRIAL"/>
    <property type="match status" value="1"/>
</dbReference>
<proteinExistence type="predicted"/>
<evidence type="ECO:0008006" key="4">
    <source>
        <dbReference type="Google" id="ProtNLM"/>
    </source>
</evidence>
<keyword evidence="3" id="KW-1185">Reference proteome</keyword>
<gene>
    <name evidence="2" type="ORF">SteCoe_20231</name>
</gene>
<dbReference type="GO" id="GO:0005759">
    <property type="term" value="C:mitochondrial matrix"/>
    <property type="evidence" value="ECO:0007669"/>
    <property type="project" value="InterPro"/>
</dbReference>
<dbReference type="AlphaFoldDB" id="A0A1R2BSI0"/>
<organism evidence="2 3">
    <name type="scientific">Stentor coeruleus</name>
    <dbReference type="NCBI Taxonomy" id="5963"/>
    <lineage>
        <taxon>Eukaryota</taxon>
        <taxon>Sar</taxon>
        <taxon>Alveolata</taxon>
        <taxon>Ciliophora</taxon>
        <taxon>Postciliodesmatophora</taxon>
        <taxon>Heterotrichea</taxon>
        <taxon>Heterotrichida</taxon>
        <taxon>Stentoridae</taxon>
        <taxon>Stentor</taxon>
    </lineage>
</organism>
<protein>
    <recommendedName>
        <fullName evidence="4">Mitochondrial glycoprotein domain-containing protein</fullName>
    </recommendedName>
</protein>
<sequence length="228" mass="26635">MFRHVKHLIRPFVFRPVVLCREFSSVVNKRLIKALEKEFEFEQSQYKVDESVAPFLQESGFEIIDLEGSTLVKLKKKIHGNEVEVTFNARSPYSDEGQQEEQEENQEQEEEQAQDNNTEFQVTIKKAGKKEGIVYECVSAQSEIQISNIVYSDDVNTTEKISTYNSMNEYRGPDFTTLDEKLQTAFVEYLKTHGVNEDLAVFVETYSIDKEHRLYMEWIGKMKDFINN</sequence>
<evidence type="ECO:0000313" key="3">
    <source>
        <dbReference type="Proteomes" id="UP000187209"/>
    </source>
</evidence>
<feature type="region of interest" description="Disordered" evidence="1">
    <location>
        <begin position="87"/>
        <end position="119"/>
    </location>
</feature>
<reference evidence="2 3" key="1">
    <citation type="submission" date="2016-11" db="EMBL/GenBank/DDBJ databases">
        <title>The macronuclear genome of Stentor coeruleus: a giant cell with tiny introns.</title>
        <authorList>
            <person name="Slabodnick M."/>
            <person name="Ruby J.G."/>
            <person name="Reiff S.B."/>
            <person name="Swart E.C."/>
            <person name="Gosai S."/>
            <person name="Prabakaran S."/>
            <person name="Witkowska E."/>
            <person name="Larue G.E."/>
            <person name="Fisher S."/>
            <person name="Freeman R.M."/>
            <person name="Gunawardena J."/>
            <person name="Chu W."/>
            <person name="Stover N.A."/>
            <person name="Gregory B.D."/>
            <person name="Nowacki M."/>
            <person name="Derisi J."/>
            <person name="Roy S.W."/>
            <person name="Marshall W.F."/>
            <person name="Sood P."/>
        </authorList>
    </citation>
    <scope>NUCLEOTIDE SEQUENCE [LARGE SCALE GENOMIC DNA]</scope>
    <source>
        <strain evidence="2">WM001</strain>
    </source>
</reference>
<dbReference type="Proteomes" id="UP000187209">
    <property type="component" value="Unassembled WGS sequence"/>
</dbReference>
<evidence type="ECO:0000313" key="2">
    <source>
        <dbReference type="EMBL" id="OMJ79710.1"/>
    </source>
</evidence>
<dbReference type="InterPro" id="IPR003428">
    <property type="entry name" value="MAM33"/>
</dbReference>
<dbReference type="SUPFAM" id="SSF54529">
    <property type="entry name" value="Mitochondrial glycoprotein MAM33-like"/>
    <property type="match status" value="1"/>
</dbReference>
<name>A0A1R2BSI0_9CILI</name>
<dbReference type="EMBL" id="MPUH01000458">
    <property type="protein sequence ID" value="OMJ79710.1"/>
    <property type="molecule type" value="Genomic_DNA"/>
</dbReference>
<dbReference type="InterPro" id="IPR036561">
    <property type="entry name" value="MAM33_sf"/>
</dbReference>
<dbReference type="OrthoDB" id="278212at2759"/>
<feature type="compositionally biased region" description="Acidic residues" evidence="1">
    <location>
        <begin position="97"/>
        <end position="113"/>
    </location>
</feature>
<evidence type="ECO:0000256" key="1">
    <source>
        <dbReference type="SAM" id="MobiDB-lite"/>
    </source>
</evidence>
<comment type="caution">
    <text evidence="2">The sequence shown here is derived from an EMBL/GenBank/DDBJ whole genome shotgun (WGS) entry which is preliminary data.</text>
</comment>
<dbReference type="PANTHER" id="PTHR10826">
    <property type="entry name" value="COMPLEMENT COMPONENT 1"/>
    <property type="match status" value="1"/>
</dbReference>
<dbReference type="Pfam" id="PF02330">
    <property type="entry name" value="MAM33"/>
    <property type="match status" value="1"/>
</dbReference>